<evidence type="ECO:0000313" key="2">
    <source>
        <dbReference type="EMBL" id="SPT17830.1"/>
    </source>
</evidence>
<dbReference type="PANTHER" id="PTHR33026">
    <property type="entry name" value="OS06G0360600 PROTEIN"/>
    <property type="match status" value="1"/>
</dbReference>
<dbReference type="PANTHER" id="PTHR33026:SF7">
    <property type="entry name" value="OS03G0100275 PROTEIN"/>
    <property type="match status" value="1"/>
</dbReference>
<dbReference type="Proteomes" id="UP000280104">
    <property type="component" value="Chromosome II"/>
</dbReference>
<evidence type="ECO:0000259" key="1">
    <source>
        <dbReference type="Pfam" id="PF04195"/>
    </source>
</evidence>
<gene>
    <name evidence="2" type="ORF">CAMPLR22A2D_LOCUS2440</name>
</gene>
<protein>
    <recommendedName>
        <fullName evidence="1">Transposase (putative) gypsy type domain-containing protein</fullName>
    </recommendedName>
</protein>
<dbReference type="AlphaFoldDB" id="A0A7H4LGU2"/>
<reference evidence="2 3" key="1">
    <citation type="submission" date="2018-05" db="EMBL/GenBank/DDBJ databases">
        <authorList>
            <person name="Thind KAUR A."/>
        </authorList>
    </citation>
    <scope>NUCLEOTIDE SEQUENCE [LARGE SCALE GENOMIC DNA]</scope>
</reference>
<feature type="domain" description="Transposase (putative) gypsy type" evidence="1">
    <location>
        <begin position="59"/>
        <end position="126"/>
    </location>
</feature>
<dbReference type="InterPro" id="IPR007321">
    <property type="entry name" value="Transposase_28"/>
</dbReference>
<evidence type="ECO:0000313" key="3">
    <source>
        <dbReference type="Proteomes" id="UP000280104"/>
    </source>
</evidence>
<dbReference type="Pfam" id="PF04195">
    <property type="entry name" value="Transposase_28"/>
    <property type="match status" value="1"/>
</dbReference>
<sequence>MPPKAPKSPITCNWVKSIITESTLADFVKTGYLPKKEVMSYRAPNPTEEKPQPKEGEAIVFTDHMNRGFSPPGSKKFRDVLHFFDLRPQDIGPNSLSNICNFQVFCEVYLGEEPNLLLFRELLYLNRQNERANRPSLELGGISIKRRRDCIFPYADPSSHPKDWNQTWFYCQDISPLVRTLCPAFAPCASNPLILYRINRLLLNARNLPPP</sequence>
<dbReference type="EMBL" id="LS480641">
    <property type="protein sequence ID" value="SPT17830.1"/>
    <property type="molecule type" value="Genomic_DNA"/>
</dbReference>
<proteinExistence type="predicted"/>
<organism evidence="2 3">
    <name type="scientific">Triticum aestivum</name>
    <name type="common">Wheat</name>
    <dbReference type="NCBI Taxonomy" id="4565"/>
    <lineage>
        <taxon>Eukaryota</taxon>
        <taxon>Viridiplantae</taxon>
        <taxon>Streptophyta</taxon>
        <taxon>Embryophyta</taxon>
        <taxon>Tracheophyta</taxon>
        <taxon>Spermatophyta</taxon>
        <taxon>Magnoliopsida</taxon>
        <taxon>Liliopsida</taxon>
        <taxon>Poales</taxon>
        <taxon>Poaceae</taxon>
        <taxon>BOP clade</taxon>
        <taxon>Pooideae</taxon>
        <taxon>Triticodae</taxon>
        <taxon>Triticeae</taxon>
        <taxon>Triticinae</taxon>
        <taxon>Triticum</taxon>
    </lineage>
</organism>
<accession>A0A7H4LGU2</accession>
<name>A0A7H4LGU2_WHEAT</name>